<evidence type="ECO:0000313" key="3">
    <source>
        <dbReference type="EMBL" id="AMO23559.1"/>
    </source>
</evidence>
<dbReference type="InterPro" id="IPR000089">
    <property type="entry name" value="Biotin_lipoyl"/>
</dbReference>
<dbReference type="OrthoDB" id="9760256at2"/>
<keyword evidence="3" id="KW-0436">Ligase</keyword>
<keyword evidence="1" id="KW-0092">Biotin</keyword>
<dbReference type="PANTHER" id="PTHR45266:SF3">
    <property type="entry name" value="OXALOACETATE DECARBOXYLASE ALPHA CHAIN"/>
    <property type="match status" value="1"/>
</dbReference>
<evidence type="ECO:0000259" key="2">
    <source>
        <dbReference type="PROSITE" id="PS50968"/>
    </source>
</evidence>
<dbReference type="SUPFAM" id="SSF51230">
    <property type="entry name" value="Single hybrid motif"/>
    <property type="match status" value="1"/>
</dbReference>
<evidence type="ECO:0000256" key="1">
    <source>
        <dbReference type="ARBA" id="ARBA00023267"/>
    </source>
</evidence>
<protein>
    <submittedName>
        <fullName evidence="3">Acetyl-CoA carboxylase</fullName>
        <ecNumber evidence="3">6.4.1.2</ecNumber>
    </submittedName>
</protein>
<keyword evidence="4" id="KW-1185">Reference proteome</keyword>
<dbReference type="EC" id="6.4.1.2" evidence="3"/>
<dbReference type="PANTHER" id="PTHR45266">
    <property type="entry name" value="OXALOACETATE DECARBOXYLASE ALPHA CHAIN"/>
    <property type="match status" value="1"/>
</dbReference>
<reference evidence="3 4" key="1">
    <citation type="journal article" date="2014" name="Int. J. Syst. Evol. Microbiol.">
        <title>Ramlibacter solisilvae sp. nov., isolated from forest soil, and emended description of the genus Ramlibacter.</title>
        <authorList>
            <person name="Lee H.J."/>
            <person name="Lee S.H."/>
            <person name="Lee S.S."/>
            <person name="Lee J.S."/>
            <person name="Kim Y."/>
            <person name="Kim S.C."/>
            <person name="Jeon C.O."/>
        </authorList>
    </citation>
    <scope>NUCLEOTIDE SEQUENCE [LARGE SCALE GENOMIC DNA]</scope>
    <source>
        <strain evidence="3 4">5-10</strain>
    </source>
</reference>
<dbReference type="Proteomes" id="UP000070433">
    <property type="component" value="Chromosome"/>
</dbReference>
<name>A0A127JUL0_9BURK</name>
<dbReference type="CDD" id="cd06850">
    <property type="entry name" value="biotinyl_domain"/>
    <property type="match status" value="1"/>
</dbReference>
<sequence length="74" mass="8140">MKTSTITSEITGTVWKIVSRVGDTVDENQDLVILESMKMEIPALSPERGTVREILVKEGELVKEGQALVIVEQA</sequence>
<dbReference type="NCBIfam" id="NF004547">
    <property type="entry name" value="PRK05889.1"/>
    <property type="match status" value="1"/>
</dbReference>
<proteinExistence type="predicted"/>
<dbReference type="EMBL" id="CP010951">
    <property type="protein sequence ID" value="AMO23559.1"/>
    <property type="molecule type" value="Genomic_DNA"/>
</dbReference>
<dbReference type="Pfam" id="PF00364">
    <property type="entry name" value="Biotin_lipoyl"/>
    <property type="match status" value="1"/>
</dbReference>
<feature type="domain" description="Lipoyl-binding" evidence="2">
    <location>
        <begin position="1"/>
        <end position="72"/>
    </location>
</feature>
<evidence type="ECO:0000313" key="4">
    <source>
        <dbReference type="Proteomes" id="UP000070433"/>
    </source>
</evidence>
<dbReference type="AlphaFoldDB" id="A0A127JUL0"/>
<gene>
    <name evidence="3" type="ORF">UC35_12480</name>
</gene>
<organism evidence="3 4">
    <name type="scientific">Ramlibacter tataouinensis</name>
    <dbReference type="NCBI Taxonomy" id="94132"/>
    <lineage>
        <taxon>Bacteria</taxon>
        <taxon>Pseudomonadati</taxon>
        <taxon>Pseudomonadota</taxon>
        <taxon>Betaproteobacteria</taxon>
        <taxon>Burkholderiales</taxon>
        <taxon>Comamonadaceae</taxon>
        <taxon>Ramlibacter</taxon>
    </lineage>
</organism>
<dbReference type="RefSeq" id="WP_061500050.1">
    <property type="nucleotide sequence ID" value="NZ_CP010951.1"/>
</dbReference>
<dbReference type="InterPro" id="IPR050709">
    <property type="entry name" value="Biotin_Carboxyl_Carrier/Decarb"/>
</dbReference>
<dbReference type="GO" id="GO:0003989">
    <property type="term" value="F:acetyl-CoA carboxylase activity"/>
    <property type="evidence" value="ECO:0007669"/>
    <property type="project" value="UniProtKB-EC"/>
</dbReference>
<accession>A0A127JUL0</accession>
<dbReference type="PROSITE" id="PS50968">
    <property type="entry name" value="BIOTINYL_LIPOYL"/>
    <property type="match status" value="1"/>
</dbReference>
<dbReference type="InterPro" id="IPR011053">
    <property type="entry name" value="Single_hybrid_motif"/>
</dbReference>
<dbReference type="Gene3D" id="2.40.50.100">
    <property type="match status" value="1"/>
</dbReference>